<organism evidence="1 2">
    <name type="scientific">Brucella ovis (strain ATCC 25840 / 63/290 / NCTC 10512)</name>
    <dbReference type="NCBI Taxonomy" id="444178"/>
    <lineage>
        <taxon>Bacteria</taxon>
        <taxon>Pseudomonadati</taxon>
        <taxon>Pseudomonadota</taxon>
        <taxon>Alphaproteobacteria</taxon>
        <taxon>Hyphomicrobiales</taxon>
        <taxon>Brucellaceae</taxon>
        <taxon>Brucella/Ochrobactrum group</taxon>
        <taxon>Brucella</taxon>
    </lineage>
</organism>
<dbReference type="AlphaFoldDB" id="A0A0H3AQL4"/>
<gene>
    <name evidence="1" type="ordered locus">BOV_A0167</name>
</gene>
<dbReference type="Proteomes" id="UP000006383">
    <property type="component" value="Chromosome II"/>
</dbReference>
<protein>
    <submittedName>
        <fullName evidence="1">Uncharacterized protein</fullName>
    </submittedName>
</protein>
<dbReference type="HOGENOM" id="CLU_3408876_0_0_5"/>
<evidence type="ECO:0000313" key="2">
    <source>
        <dbReference type="Proteomes" id="UP000006383"/>
    </source>
</evidence>
<evidence type="ECO:0000313" key="1">
    <source>
        <dbReference type="EMBL" id="ABQ61993.1"/>
    </source>
</evidence>
<proteinExistence type="predicted"/>
<dbReference type="KEGG" id="bov:BOV_A0167"/>
<sequence length="29" mass="3413">MRFLPETHLDAFTHVFIPQPVPFMGNALW</sequence>
<keyword evidence="2" id="KW-1185">Reference proteome</keyword>
<dbReference type="EMBL" id="CP000709">
    <property type="protein sequence ID" value="ABQ61993.1"/>
    <property type="molecule type" value="Genomic_DNA"/>
</dbReference>
<accession>A0A0H3AQL4</accession>
<name>A0A0H3AQL4_BRUO2</name>
<reference evidence="2" key="1">
    <citation type="journal article" date="2009" name="PLoS ONE">
        <title>Genome degradation in Brucella ovis corresponds with narrowing of its host range and tissue tropism.</title>
        <authorList>
            <person name="Tsolis R.M."/>
            <person name="Seshadri R."/>
            <person name="Santos R.L."/>
            <person name="Sangari F.J."/>
            <person name="Lobo J.M."/>
            <person name="de Jong M.F."/>
            <person name="Ren Q."/>
            <person name="Myers G."/>
            <person name="Brinkac L.M."/>
            <person name="Nelson W.C."/>
            <person name="Deboy R.T."/>
            <person name="Angiuoli S."/>
            <person name="Khouri H."/>
            <person name="Dimitrov G."/>
            <person name="Robinson J.R."/>
            <person name="Mulligan S."/>
            <person name="Walker R.L."/>
            <person name="Elzer P.E."/>
            <person name="Hassan K.A."/>
            <person name="Paulsen I.T."/>
        </authorList>
    </citation>
    <scope>NUCLEOTIDE SEQUENCE [LARGE SCALE GENOMIC DNA]</scope>
    <source>
        <strain evidence="2">ATCC 25840 / 63/290 / NCTC 10512</strain>
    </source>
</reference>